<feature type="domain" description="NodB homology" evidence="1">
    <location>
        <begin position="84"/>
        <end position="265"/>
    </location>
</feature>
<evidence type="ECO:0000259" key="1">
    <source>
        <dbReference type="PROSITE" id="PS51677"/>
    </source>
</evidence>
<dbReference type="PANTHER" id="PTHR10587:SF78">
    <property type="entry name" value="PEPTIDOGLYCAN-N-ACETYLMURAMIC ACID DEACETYLASE PDAA"/>
    <property type="match status" value="1"/>
</dbReference>
<dbReference type="Pfam" id="PF01522">
    <property type="entry name" value="Polysacc_deac_1"/>
    <property type="match status" value="1"/>
</dbReference>
<dbReference type="AlphaFoldDB" id="A0A1W2C9B5"/>
<dbReference type="STRING" id="1122930.SAMN02745168_2646"/>
<dbReference type="InterPro" id="IPR050248">
    <property type="entry name" value="Polysacc_deacetylase_ArnD"/>
</dbReference>
<proteinExistence type="predicted"/>
<dbReference type="InterPro" id="IPR011330">
    <property type="entry name" value="Glyco_hydro/deAcase_b/a-brl"/>
</dbReference>
<dbReference type="RefSeq" id="WP_159448128.1">
    <property type="nucleotide sequence ID" value="NZ_FWXW01000008.1"/>
</dbReference>
<evidence type="ECO:0000313" key="2">
    <source>
        <dbReference type="EMBL" id="SMC81835.1"/>
    </source>
</evidence>
<reference evidence="2 3" key="1">
    <citation type="submission" date="2017-04" db="EMBL/GenBank/DDBJ databases">
        <authorList>
            <person name="Afonso C.L."/>
            <person name="Miller P.J."/>
            <person name="Scott M.A."/>
            <person name="Spackman E."/>
            <person name="Goraichik I."/>
            <person name="Dimitrov K.M."/>
            <person name="Suarez D.L."/>
            <person name="Swayne D.E."/>
        </authorList>
    </citation>
    <scope>NUCLEOTIDE SEQUENCE [LARGE SCALE GENOMIC DNA]</scope>
    <source>
        <strain evidence="2 3">DSM 12816</strain>
    </source>
</reference>
<protein>
    <submittedName>
        <fullName evidence="2">Peptidoglycan-N-acetylmuramic acid deacetylase</fullName>
    </submittedName>
</protein>
<gene>
    <name evidence="2" type="ORF">SAMN02745168_2646</name>
</gene>
<dbReference type="GO" id="GO:0016020">
    <property type="term" value="C:membrane"/>
    <property type="evidence" value="ECO:0007669"/>
    <property type="project" value="TreeGrafter"/>
</dbReference>
<dbReference type="EMBL" id="FWXW01000008">
    <property type="protein sequence ID" value="SMC81835.1"/>
    <property type="molecule type" value="Genomic_DNA"/>
</dbReference>
<organism evidence="2 3">
    <name type="scientific">Papillibacter cinnamivorans DSM 12816</name>
    <dbReference type="NCBI Taxonomy" id="1122930"/>
    <lineage>
        <taxon>Bacteria</taxon>
        <taxon>Bacillati</taxon>
        <taxon>Bacillota</taxon>
        <taxon>Clostridia</taxon>
        <taxon>Eubacteriales</taxon>
        <taxon>Oscillospiraceae</taxon>
        <taxon>Papillibacter</taxon>
    </lineage>
</organism>
<dbReference type="PANTHER" id="PTHR10587">
    <property type="entry name" value="GLYCOSYL TRANSFERASE-RELATED"/>
    <property type="match status" value="1"/>
</dbReference>
<dbReference type="SUPFAM" id="SSF88713">
    <property type="entry name" value="Glycoside hydrolase/deacetylase"/>
    <property type="match status" value="1"/>
</dbReference>
<keyword evidence="3" id="KW-1185">Reference proteome</keyword>
<dbReference type="PROSITE" id="PS51677">
    <property type="entry name" value="NODB"/>
    <property type="match status" value="1"/>
</dbReference>
<evidence type="ECO:0000313" key="3">
    <source>
        <dbReference type="Proteomes" id="UP000192790"/>
    </source>
</evidence>
<dbReference type="OrthoDB" id="9812065at2"/>
<dbReference type="Gene3D" id="3.20.20.370">
    <property type="entry name" value="Glycoside hydrolase/deacetylase"/>
    <property type="match status" value="1"/>
</dbReference>
<dbReference type="Proteomes" id="UP000192790">
    <property type="component" value="Unassembled WGS sequence"/>
</dbReference>
<dbReference type="InterPro" id="IPR002509">
    <property type="entry name" value="NODB_dom"/>
</dbReference>
<name>A0A1W2C9B5_9FIRM</name>
<sequence>MKKTRILLIRRKRLFPLSLFILLAAVCAAGFFFTRTPPETAEAFSGEFMWYYIPQEAGEPPQPMEKAEYIGNYRILYLGKTEEKVIYLTFDDCPENQNIPAILDILEEHGITAAFFMNETYIRKYPEVVRRAVDAGCLICNHTAHHVSVTRLSFSKFKAELRGVEEAYRDVTGKELSRFFRPPQGLFTETTLGYAQELGYTTVFWSFSYDDWNEFAQLSASRAISIVMKETHPGEIALFHCQSRTNLKILDGVITAWSEAGYSFGSLEDLAD</sequence>
<accession>A0A1W2C9B5</accession>
<dbReference type="GO" id="GO:0016810">
    <property type="term" value="F:hydrolase activity, acting on carbon-nitrogen (but not peptide) bonds"/>
    <property type="evidence" value="ECO:0007669"/>
    <property type="project" value="InterPro"/>
</dbReference>
<dbReference type="GO" id="GO:0005975">
    <property type="term" value="P:carbohydrate metabolic process"/>
    <property type="evidence" value="ECO:0007669"/>
    <property type="project" value="InterPro"/>
</dbReference>